<dbReference type="RefSeq" id="WP_106523815.1">
    <property type="nucleotide sequence ID" value="NZ_PYGD01000006.1"/>
</dbReference>
<dbReference type="AlphaFoldDB" id="A0A2P8D1X4"/>
<dbReference type="Proteomes" id="UP000240572">
    <property type="component" value="Unassembled WGS sequence"/>
</dbReference>
<dbReference type="OrthoDB" id="9784036at2"/>
<gene>
    <name evidence="1" type="ORF">B0I18_106230</name>
</gene>
<dbReference type="Pfam" id="PF00756">
    <property type="entry name" value="Esterase"/>
    <property type="match status" value="1"/>
</dbReference>
<protein>
    <recommendedName>
        <fullName evidence="3">Alpha/beta superfamily hydrolase</fullName>
    </recommendedName>
</protein>
<sequence length="263" mass="29411">MKILIAACFGLLLLLPACRKEKIEKDQLKEFSLASADNGVTYSIKVALPENYNASRQYKTLYVLDPQWDFNLVALACRKQARENGRDDIMVIGVGGGNDRLDDYLPVPLYGKSGRADDFIRFLRETLIPVMERDYQAEASRAGRGIVGHSAGGLCVTYCFTNYPDLFGTYLALSPALWVGDLVVLKNEKANRAANQDRTGIFFLAEGELEEEVMHAPIAAFRQVLQQYYTGYAQQYHNAKGLDHLGSKAPNMQKAIAFYVQHL</sequence>
<evidence type="ECO:0008006" key="3">
    <source>
        <dbReference type="Google" id="ProtNLM"/>
    </source>
</evidence>
<accession>A0A2P8D1X4</accession>
<organism evidence="1 2">
    <name type="scientific">Taibaiella chishuiensis</name>
    <dbReference type="NCBI Taxonomy" id="1434707"/>
    <lineage>
        <taxon>Bacteria</taxon>
        <taxon>Pseudomonadati</taxon>
        <taxon>Bacteroidota</taxon>
        <taxon>Chitinophagia</taxon>
        <taxon>Chitinophagales</taxon>
        <taxon>Chitinophagaceae</taxon>
        <taxon>Taibaiella</taxon>
    </lineage>
</organism>
<dbReference type="InterPro" id="IPR050583">
    <property type="entry name" value="Mycobacterial_A85_antigen"/>
</dbReference>
<dbReference type="InterPro" id="IPR000801">
    <property type="entry name" value="Esterase-like"/>
</dbReference>
<evidence type="ECO:0000313" key="1">
    <source>
        <dbReference type="EMBL" id="PSK91218.1"/>
    </source>
</evidence>
<evidence type="ECO:0000313" key="2">
    <source>
        <dbReference type="Proteomes" id="UP000240572"/>
    </source>
</evidence>
<name>A0A2P8D1X4_9BACT</name>
<proteinExistence type="predicted"/>
<dbReference type="SUPFAM" id="SSF53474">
    <property type="entry name" value="alpha/beta-Hydrolases"/>
    <property type="match status" value="1"/>
</dbReference>
<comment type="caution">
    <text evidence="1">The sequence shown here is derived from an EMBL/GenBank/DDBJ whole genome shotgun (WGS) entry which is preliminary data.</text>
</comment>
<keyword evidence="2" id="KW-1185">Reference proteome</keyword>
<dbReference type="EMBL" id="PYGD01000006">
    <property type="protein sequence ID" value="PSK91218.1"/>
    <property type="molecule type" value="Genomic_DNA"/>
</dbReference>
<dbReference type="PANTHER" id="PTHR48098">
    <property type="entry name" value="ENTEROCHELIN ESTERASE-RELATED"/>
    <property type="match status" value="1"/>
</dbReference>
<reference evidence="1 2" key="1">
    <citation type="submission" date="2018-03" db="EMBL/GenBank/DDBJ databases">
        <title>Genomic Encyclopedia of Type Strains, Phase III (KMG-III): the genomes of soil and plant-associated and newly described type strains.</title>
        <authorList>
            <person name="Whitman W."/>
        </authorList>
    </citation>
    <scope>NUCLEOTIDE SEQUENCE [LARGE SCALE GENOMIC DNA]</scope>
    <source>
        <strain evidence="1 2">CGMCC 1.12700</strain>
    </source>
</reference>
<dbReference type="Gene3D" id="3.40.50.1820">
    <property type="entry name" value="alpha/beta hydrolase"/>
    <property type="match status" value="1"/>
</dbReference>
<dbReference type="PANTHER" id="PTHR48098:SF6">
    <property type="entry name" value="FERRI-BACILLIBACTIN ESTERASE BESA"/>
    <property type="match status" value="1"/>
</dbReference>
<dbReference type="InterPro" id="IPR029058">
    <property type="entry name" value="AB_hydrolase_fold"/>
</dbReference>